<proteinExistence type="predicted"/>
<sequence length="658" mass="74628">MDVHHACVSMHPTAYTCDNVYGYVYVSSEDATMHAKHMALGFRVPDQPAHPFAFHIPLAELQSIREHAPSAMRPIGYVEIVSSSHKPQTLFYHKDPFDDQRSPNDWAGHRLIDALVPFVDVLASRETPHLFLLDPSPEDRARHQTPHFADDAIDAVLSRRSPLPPQKSRPDTLTSWAKSTHMSVLTQLSHVVRGARDSRDAILAHPLVRRAKPHVSTAQAGPYMVSAQSSTPLLSPDHPSLEFDAARVYLAKWASQVAKEGELNRIAEHAMDDGPERDAESLLGASNLPILPASDDKIPPLSYDVCTELLNTGAPAHAVAQQIFRFGLASNARALMWPYLMGALPLESDVEKRRCADGELASSYKAWMSRWFGHAVTSDTLEASRHRIWIDCLRADTKHAFFQTDACNKSIMLQVNQSGWSRPSPQGSSDTQVNPHLYVLSNILWTFEVYAEHAHDLLLPHVEGYVQGMSDLCSVCYVACEGDEPRTFWTFVAVMRQWGCHYVADQSGMRHELLLLQRLVAELCPRLYEYLQQIDGLNLFFCFRWLLVCFKREFELHDVFRIWEAIWSAGWSRTEHRGWPLCSHLHLFVALAILESHERLLIRHLRSFDEVLMFIHSLAFHMDATSVLRRAEALVYRLRSRVVQGNDVDSELRSMVLC</sequence>
<reference evidence="3 4" key="1">
    <citation type="journal article" date="2007" name="Proc. Natl. Acad. Sci. U.S.A.">
        <title>Dandruff-associated Malassezia genomes reveal convergent and divergent virulence traits shared with plant and human fungal pathogens.</title>
        <authorList>
            <person name="Xu J."/>
            <person name="Saunders C.W."/>
            <person name="Hu P."/>
            <person name="Grant R.A."/>
            <person name="Boekhout T."/>
            <person name="Kuramae E.E."/>
            <person name="Kronstad J.W."/>
            <person name="Deangelis Y.M."/>
            <person name="Reeder N.L."/>
            <person name="Johnstone K.R."/>
            <person name="Leland M."/>
            <person name="Fieno A.M."/>
            <person name="Begley W.M."/>
            <person name="Sun Y."/>
            <person name="Lacey M.P."/>
            <person name="Chaudhary T."/>
            <person name="Keough T."/>
            <person name="Chu L."/>
            <person name="Sears R."/>
            <person name="Yuan B."/>
            <person name="Dawson T.L.Jr."/>
        </authorList>
    </citation>
    <scope>NUCLEOTIDE SEQUENCE [LARGE SCALE GENOMIC DNA]</scope>
    <source>
        <strain evidence="4">ATCC MYA-4612 / CBS 7966</strain>
    </source>
</reference>
<dbReference type="RefSeq" id="XP_001732607.1">
    <property type="nucleotide sequence ID" value="XM_001732555.1"/>
</dbReference>
<dbReference type="EMBL" id="AAYY01000001">
    <property type="protein sequence ID" value="EDP45393.1"/>
    <property type="molecule type" value="Genomic_DNA"/>
</dbReference>
<dbReference type="Proteomes" id="UP000008837">
    <property type="component" value="Unassembled WGS sequence"/>
</dbReference>
<dbReference type="Gene3D" id="1.10.472.80">
    <property type="entry name" value="Ypt/Rab-GAP domain of gyp1p, domain 3"/>
    <property type="match status" value="1"/>
</dbReference>
<evidence type="ECO:0000256" key="1">
    <source>
        <dbReference type="ARBA" id="ARBA00022468"/>
    </source>
</evidence>
<dbReference type="VEuPathDB" id="FungiDB:MGL_0382"/>
<accession>A8PT81</accession>
<feature type="domain" description="Rab-GAP TBC" evidence="2">
    <location>
        <begin position="327"/>
        <end position="570"/>
    </location>
</feature>
<evidence type="ECO:0000259" key="2">
    <source>
        <dbReference type="PROSITE" id="PS50086"/>
    </source>
</evidence>
<comment type="caution">
    <text evidence="3">The sequence shown here is derived from an EMBL/GenBank/DDBJ whole genome shotgun (WGS) entry which is preliminary data.</text>
</comment>
<dbReference type="Gene3D" id="1.10.8.270">
    <property type="entry name" value="putative rabgap domain of human tbc1 domain family member 14 like domains"/>
    <property type="match status" value="1"/>
</dbReference>
<evidence type="ECO:0000313" key="4">
    <source>
        <dbReference type="Proteomes" id="UP000008837"/>
    </source>
</evidence>
<dbReference type="PANTHER" id="PTHR22957:SF502">
    <property type="entry name" value="SMALL G PROTEIN SIGNALING MODULATOR 2-RELATED"/>
    <property type="match status" value="1"/>
</dbReference>
<dbReference type="InterPro" id="IPR000195">
    <property type="entry name" value="Rab-GAP-TBC_dom"/>
</dbReference>
<evidence type="ECO:0000313" key="3">
    <source>
        <dbReference type="EMBL" id="EDP45393.1"/>
    </source>
</evidence>
<dbReference type="STRING" id="425265.A8PT81"/>
<dbReference type="AlphaFoldDB" id="A8PT81"/>
<protein>
    <recommendedName>
        <fullName evidence="2">Rab-GAP TBC domain-containing protein</fullName>
    </recommendedName>
</protein>
<dbReference type="OrthoDB" id="10264062at2759"/>
<dbReference type="InParanoid" id="A8PT81"/>
<dbReference type="Pfam" id="PF00566">
    <property type="entry name" value="RabGAP-TBC"/>
    <property type="match status" value="1"/>
</dbReference>
<dbReference type="KEGG" id="mgl:MGL_0382"/>
<dbReference type="OMA" id="HRIWIDC"/>
<dbReference type="InterPro" id="IPR035969">
    <property type="entry name" value="Rab-GAP_TBC_sf"/>
</dbReference>
<organism evidence="3 4">
    <name type="scientific">Malassezia globosa (strain ATCC MYA-4612 / CBS 7966)</name>
    <name type="common">Dandruff-associated fungus</name>
    <dbReference type="NCBI Taxonomy" id="425265"/>
    <lineage>
        <taxon>Eukaryota</taxon>
        <taxon>Fungi</taxon>
        <taxon>Dikarya</taxon>
        <taxon>Basidiomycota</taxon>
        <taxon>Ustilaginomycotina</taxon>
        <taxon>Malasseziomycetes</taxon>
        <taxon>Malasseziales</taxon>
        <taxon>Malasseziaceae</taxon>
        <taxon>Malassezia</taxon>
    </lineage>
</organism>
<dbReference type="GO" id="GO:0005096">
    <property type="term" value="F:GTPase activator activity"/>
    <property type="evidence" value="ECO:0007669"/>
    <property type="project" value="UniProtKB-KW"/>
</dbReference>
<dbReference type="PROSITE" id="PS50086">
    <property type="entry name" value="TBC_RABGAP"/>
    <property type="match status" value="1"/>
</dbReference>
<dbReference type="SMART" id="SM00164">
    <property type="entry name" value="TBC"/>
    <property type="match status" value="1"/>
</dbReference>
<gene>
    <name evidence="3" type="ORF">MGL_0382</name>
</gene>
<keyword evidence="1" id="KW-0343">GTPase activation</keyword>
<dbReference type="GeneID" id="5856913"/>
<dbReference type="FunCoup" id="A8PT81">
    <property type="interactions" value="211"/>
</dbReference>
<keyword evidence="4" id="KW-1185">Reference proteome</keyword>
<name>A8PT81_MALGO</name>
<dbReference type="PANTHER" id="PTHR22957">
    <property type="entry name" value="TBC1 DOMAIN FAMILY MEMBER GTPASE-ACTIVATING PROTEIN"/>
    <property type="match status" value="1"/>
</dbReference>
<dbReference type="SUPFAM" id="SSF47923">
    <property type="entry name" value="Ypt/Rab-GAP domain of gyp1p"/>
    <property type="match status" value="2"/>
</dbReference>